<dbReference type="AlphaFoldDB" id="A0A9Q1KL77"/>
<gene>
    <name evidence="1" type="ORF">Cgig2_027463</name>
</gene>
<dbReference type="EMBL" id="JAKOGI010000053">
    <property type="protein sequence ID" value="KAJ8446501.1"/>
    <property type="molecule type" value="Genomic_DNA"/>
</dbReference>
<comment type="caution">
    <text evidence="1">The sequence shown here is derived from an EMBL/GenBank/DDBJ whole genome shotgun (WGS) entry which is preliminary data.</text>
</comment>
<proteinExistence type="predicted"/>
<organism evidence="1 2">
    <name type="scientific">Carnegiea gigantea</name>
    <dbReference type="NCBI Taxonomy" id="171969"/>
    <lineage>
        <taxon>Eukaryota</taxon>
        <taxon>Viridiplantae</taxon>
        <taxon>Streptophyta</taxon>
        <taxon>Embryophyta</taxon>
        <taxon>Tracheophyta</taxon>
        <taxon>Spermatophyta</taxon>
        <taxon>Magnoliopsida</taxon>
        <taxon>eudicotyledons</taxon>
        <taxon>Gunneridae</taxon>
        <taxon>Pentapetalae</taxon>
        <taxon>Caryophyllales</taxon>
        <taxon>Cactineae</taxon>
        <taxon>Cactaceae</taxon>
        <taxon>Cactoideae</taxon>
        <taxon>Echinocereeae</taxon>
        <taxon>Carnegiea</taxon>
    </lineage>
</organism>
<evidence type="ECO:0000313" key="1">
    <source>
        <dbReference type="EMBL" id="KAJ8446501.1"/>
    </source>
</evidence>
<keyword evidence="2" id="KW-1185">Reference proteome</keyword>
<accession>A0A9Q1KL77</accession>
<protein>
    <submittedName>
        <fullName evidence="1">Uncharacterized protein</fullName>
    </submittedName>
</protein>
<sequence length="769" mass="85491">MTDTITRQVSEPIKRAMEAANSTRPFPHFDYVPTNRCEPSHRQERVPSPYYTEREREVLTIEQGSRITVSGKEALQFASPHNKPLVIKMKIASAIMRSPDISIQGVSYLIPCTITLTGRRKKLHLLGVSVLVVGPLTLVDVVEYWVASPSILWHSAVALTPQANSSFIVTSSSIILGGSEVPKVVKSQDLTKSWISESLATGSALIKVDGRWALGGELLTAYEVIPTVLEGAVCSWGLRVWSLADRLPECQGVDCSAPASPAWVRADAAVSSRRPLALPLLFRTVLGIGCHLLRSSVPDLKDRQPRPRLLCIKQKRSQGWPIPQEKFLRIKRPDAAKKKSFSKNFNLGSQFKRSMPLNLALHRFYCLSHKLGDRSGLIILPYVELEAIFLSSAVGSPKGFLTGLPSFHSGIFPQPDSWKTKRKLYFQYFTFDFFSMAVMNLNVLLKQYHPKYPVSLGALWTIYTRLNARAEQVRPHSSQVMIKEQMLCHDVGTTGAGASSYLFKISSITGEFEIVVEYRAINCYTFGMGLVHGCIGLGDYEGIPCRQEGRESDCLDHPMGPSRLGPSGTLSHRRTAFPFKCQLARSRRPFVGQGARRCPLRGRMSRQPIRRGGGGPPEVELVLVEEATSAPGFNELGAKKGLSYAPSADYSSGDLMRGVDLVFAILHLHLRTKDAKGRGMLRARPQGSARFKKRHRVGNLFRFPTLILSGDAHSARNILLHNLVHNHDVEDRLQHLGDIRVLSTLYSYAKVETPIEDKVILREGPRMLS</sequence>
<dbReference type="Proteomes" id="UP001153076">
    <property type="component" value="Unassembled WGS sequence"/>
</dbReference>
<evidence type="ECO:0000313" key="2">
    <source>
        <dbReference type="Proteomes" id="UP001153076"/>
    </source>
</evidence>
<name>A0A9Q1KL77_9CARY</name>
<dbReference type="OrthoDB" id="1751727at2759"/>
<reference evidence="1" key="1">
    <citation type="submission" date="2022-04" db="EMBL/GenBank/DDBJ databases">
        <title>Carnegiea gigantea Genome sequencing and assembly v2.</title>
        <authorList>
            <person name="Copetti D."/>
            <person name="Sanderson M.J."/>
            <person name="Burquez A."/>
            <person name="Wojciechowski M.F."/>
        </authorList>
    </citation>
    <scope>NUCLEOTIDE SEQUENCE</scope>
    <source>
        <strain evidence="1">SGP5-SGP5p</strain>
        <tissue evidence="1">Aerial part</tissue>
    </source>
</reference>